<accession>A0A1F5JY74</accession>
<dbReference type="InterPro" id="IPR005475">
    <property type="entry name" value="Transketolase-like_Pyr-bd"/>
</dbReference>
<dbReference type="SUPFAM" id="SSF52518">
    <property type="entry name" value="Thiamin diphosphate-binding fold (THDP-binding)"/>
    <property type="match status" value="1"/>
</dbReference>
<dbReference type="InterPro" id="IPR029061">
    <property type="entry name" value="THDP-binding"/>
</dbReference>
<reference evidence="2 3" key="1">
    <citation type="journal article" date="2016" name="Nat. Commun.">
        <title>Thousands of microbial genomes shed light on interconnected biogeochemical processes in an aquifer system.</title>
        <authorList>
            <person name="Anantharaman K."/>
            <person name="Brown C.T."/>
            <person name="Hug L.A."/>
            <person name="Sharon I."/>
            <person name="Castelle C.J."/>
            <person name="Probst A.J."/>
            <person name="Thomas B.C."/>
            <person name="Singh A."/>
            <person name="Wilkins M.J."/>
            <person name="Karaoz U."/>
            <person name="Brodie E.L."/>
            <person name="Williams K.H."/>
            <person name="Hubbard S.S."/>
            <person name="Banfield J.F."/>
        </authorList>
    </citation>
    <scope>NUCLEOTIDE SEQUENCE [LARGE SCALE GENOMIC DNA]</scope>
</reference>
<dbReference type="Proteomes" id="UP000177258">
    <property type="component" value="Unassembled WGS sequence"/>
</dbReference>
<dbReference type="Pfam" id="PF02779">
    <property type="entry name" value="Transket_pyr"/>
    <property type="match status" value="1"/>
</dbReference>
<dbReference type="CDD" id="cd07033">
    <property type="entry name" value="TPP_PYR_DXS_TK_like"/>
    <property type="match status" value="1"/>
</dbReference>
<dbReference type="Gene3D" id="3.40.50.970">
    <property type="match status" value="1"/>
</dbReference>
<sequence length="183" mass="21652">MKKLPVKFRNDSIRGWCVYEIYNQMLKNRNIWVITGDLGYHVLDLIRRDFPDRFINVGAAEQSMMGLAVGLALQNKIPFVYSITPFLLYRPFETIRNYLHHEKIPVKLIGVARNKDYEEEGISHWAEEDKQVMSIFTNIESRWPETKEEVSQLIKEMVKNKKPYYINLQREKGDTVKSNKKVK</sequence>
<organism evidence="2 3">
    <name type="scientific">Candidatus Daviesbacteria bacterium RIFCSPHIGHO2_02_FULL_41_10</name>
    <dbReference type="NCBI Taxonomy" id="1797774"/>
    <lineage>
        <taxon>Bacteria</taxon>
        <taxon>Candidatus Daviesiibacteriota</taxon>
    </lineage>
</organism>
<gene>
    <name evidence="2" type="ORF">A3D83_01315</name>
</gene>
<evidence type="ECO:0000313" key="3">
    <source>
        <dbReference type="Proteomes" id="UP000177258"/>
    </source>
</evidence>
<feature type="domain" description="Transketolase-like pyrimidine-binding" evidence="1">
    <location>
        <begin position="11"/>
        <end position="176"/>
    </location>
</feature>
<dbReference type="EMBL" id="MFDB01000008">
    <property type="protein sequence ID" value="OGE33592.1"/>
    <property type="molecule type" value="Genomic_DNA"/>
</dbReference>
<dbReference type="PANTHER" id="PTHR43825">
    <property type="entry name" value="PYRUVATE DEHYDROGENASE E1 COMPONENT"/>
    <property type="match status" value="1"/>
</dbReference>
<evidence type="ECO:0000313" key="2">
    <source>
        <dbReference type="EMBL" id="OGE33592.1"/>
    </source>
</evidence>
<dbReference type="AlphaFoldDB" id="A0A1F5JY74"/>
<comment type="caution">
    <text evidence="2">The sequence shown here is derived from an EMBL/GenBank/DDBJ whole genome shotgun (WGS) entry which is preliminary data.</text>
</comment>
<name>A0A1F5JY74_9BACT</name>
<proteinExistence type="predicted"/>
<evidence type="ECO:0000259" key="1">
    <source>
        <dbReference type="SMART" id="SM00861"/>
    </source>
</evidence>
<dbReference type="SMART" id="SM00861">
    <property type="entry name" value="Transket_pyr"/>
    <property type="match status" value="1"/>
</dbReference>
<dbReference type="InterPro" id="IPR051157">
    <property type="entry name" value="PDH/Transketolase"/>
</dbReference>
<dbReference type="PANTHER" id="PTHR43825:SF1">
    <property type="entry name" value="TRANSKETOLASE-LIKE PYRIMIDINE-BINDING DOMAIN-CONTAINING PROTEIN"/>
    <property type="match status" value="1"/>
</dbReference>
<protein>
    <recommendedName>
        <fullName evidence="1">Transketolase-like pyrimidine-binding domain-containing protein</fullName>
    </recommendedName>
</protein>